<evidence type="ECO:0000256" key="1">
    <source>
        <dbReference type="ARBA" id="ARBA00004479"/>
    </source>
</evidence>
<dbReference type="Gene3D" id="2.60.120.680">
    <property type="entry name" value="GOLD domain"/>
    <property type="match status" value="1"/>
</dbReference>
<keyword evidence="4 9" id="KW-0732">Signal</keyword>
<comment type="similarity">
    <text evidence="2 8">Belongs to the EMP24/GP25L family.</text>
</comment>
<evidence type="ECO:0000256" key="8">
    <source>
        <dbReference type="RuleBase" id="RU003827"/>
    </source>
</evidence>
<dbReference type="EMBL" id="DF836324">
    <property type="protein sequence ID" value="GAN03151.1"/>
    <property type="molecule type" value="Genomic_DNA"/>
</dbReference>
<dbReference type="AlphaFoldDB" id="A0A0C9M2U8"/>
<keyword evidence="3 8" id="KW-0812">Transmembrane</keyword>
<evidence type="ECO:0000313" key="11">
    <source>
        <dbReference type="EMBL" id="GAN03151.1"/>
    </source>
</evidence>
<evidence type="ECO:0000256" key="2">
    <source>
        <dbReference type="ARBA" id="ARBA00007104"/>
    </source>
</evidence>
<dbReference type="InterPro" id="IPR036598">
    <property type="entry name" value="GOLD_dom_sf"/>
</dbReference>
<dbReference type="GO" id="GO:0016020">
    <property type="term" value="C:membrane"/>
    <property type="evidence" value="ECO:0007669"/>
    <property type="project" value="UniProtKB-SubCell"/>
</dbReference>
<feature type="signal peptide" evidence="9">
    <location>
        <begin position="1"/>
        <end position="21"/>
    </location>
</feature>
<feature type="chain" id="PRO_5002199288" evidence="9">
    <location>
        <begin position="22"/>
        <end position="199"/>
    </location>
</feature>
<dbReference type="STRING" id="91626.A0A0C9M2U8"/>
<evidence type="ECO:0000313" key="12">
    <source>
        <dbReference type="Proteomes" id="UP000053815"/>
    </source>
</evidence>
<feature type="domain" description="GOLD" evidence="10">
    <location>
        <begin position="31"/>
        <end position="113"/>
    </location>
</feature>
<evidence type="ECO:0000256" key="5">
    <source>
        <dbReference type="ARBA" id="ARBA00022989"/>
    </source>
</evidence>
<dbReference type="InterPro" id="IPR009038">
    <property type="entry name" value="GOLD_dom"/>
</dbReference>
<gene>
    <name evidence="11" type="ORF">MAM1_0035d02602</name>
</gene>
<keyword evidence="5" id="KW-1133">Transmembrane helix</keyword>
<organism evidence="11">
    <name type="scientific">Mucor ambiguus</name>
    <dbReference type="NCBI Taxonomy" id="91626"/>
    <lineage>
        <taxon>Eukaryota</taxon>
        <taxon>Fungi</taxon>
        <taxon>Fungi incertae sedis</taxon>
        <taxon>Mucoromycota</taxon>
        <taxon>Mucoromycotina</taxon>
        <taxon>Mucoromycetes</taxon>
        <taxon>Mucorales</taxon>
        <taxon>Mucorineae</taxon>
        <taxon>Mucoraceae</taxon>
        <taxon>Mucor</taxon>
    </lineage>
</organism>
<dbReference type="InterPro" id="IPR015720">
    <property type="entry name" value="Emp24-like"/>
</dbReference>
<dbReference type="PROSITE" id="PS50866">
    <property type="entry name" value="GOLD"/>
    <property type="match status" value="1"/>
</dbReference>
<dbReference type="PANTHER" id="PTHR22811">
    <property type="entry name" value="TRANSMEMBRANE EMP24 DOMAIN-CONTAINING PROTEIN"/>
    <property type="match status" value="1"/>
</dbReference>
<evidence type="ECO:0000256" key="6">
    <source>
        <dbReference type="ARBA" id="ARBA00023136"/>
    </source>
</evidence>
<evidence type="ECO:0000259" key="10">
    <source>
        <dbReference type="PROSITE" id="PS50866"/>
    </source>
</evidence>
<reference evidence="11" key="1">
    <citation type="submission" date="2014-09" db="EMBL/GenBank/DDBJ databases">
        <title>Draft genome sequence of an oleaginous Mucoromycotina fungus Mucor ambiguus NBRC6742.</title>
        <authorList>
            <person name="Takeda I."/>
            <person name="Yamane N."/>
            <person name="Morita T."/>
            <person name="Tamano K."/>
            <person name="Machida M."/>
            <person name="Baker S."/>
            <person name="Koike H."/>
        </authorList>
    </citation>
    <scope>NUCLEOTIDE SEQUENCE</scope>
    <source>
        <strain evidence="11">NBRC 6742</strain>
    </source>
</reference>
<dbReference type="OrthoDB" id="62956at2759"/>
<protein>
    <submittedName>
        <fullName evidence="11">Copii-coated vesicle protein</fullName>
    </submittedName>
</protein>
<dbReference type="Proteomes" id="UP000053815">
    <property type="component" value="Unassembled WGS sequence"/>
</dbReference>
<dbReference type="Pfam" id="PF01105">
    <property type="entry name" value="EMP24_GP25L"/>
    <property type="match status" value="1"/>
</dbReference>
<evidence type="ECO:0000256" key="4">
    <source>
        <dbReference type="ARBA" id="ARBA00022729"/>
    </source>
</evidence>
<keyword evidence="6" id="KW-0472">Membrane</keyword>
<accession>A0A0C9M2U8</accession>
<comment type="subcellular location">
    <subcellularLocation>
        <location evidence="7">Endomembrane system</location>
        <topology evidence="7">Single-pass membrane protein</topology>
    </subcellularLocation>
    <subcellularLocation>
        <location evidence="1 8">Membrane</location>
        <topology evidence="1 8">Single-pass type I membrane protein</topology>
    </subcellularLocation>
</comment>
<dbReference type="SUPFAM" id="SSF101576">
    <property type="entry name" value="Supernatant protein factor (SPF), C-terminal domain"/>
    <property type="match status" value="1"/>
</dbReference>
<evidence type="ECO:0000256" key="9">
    <source>
        <dbReference type="SAM" id="SignalP"/>
    </source>
</evidence>
<evidence type="ECO:0000256" key="3">
    <source>
        <dbReference type="ARBA" id="ARBA00022692"/>
    </source>
</evidence>
<proteinExistence type="inferred from homology"/>
<name>A0A0C9M2U8_9FUNG</name>
<dbReference type="GO" id="GO:0012505">
    <property type="term" value="C:endomembrane system"/>
    <property type="evidence" value="ECO:0007669"/>
    <property type="project" value="UniProtKB-SubCell"/>
</dbReference>
<sequence>MYTRLVVLFLAMVCLLKTILAMSIDIQPHENECFYEELEKGDKLSVTFQVGQGGNLDIDFWISDPDDNVLVSTTKKTQSSKSVTANTAGRYTYCFSNKISTVSAKSVNFNANINLKNEVNENNEEDPLKNEIEELADSILAVKAEQEYIVARERRHRDTAESTNTRVKWWSVAQIALLIVVCFWQVHYLKHFFEVKRAV</sequence>
<keyword evidence="12" id="KW-1185">Reference proteome</keyword>
<evidence type="ECO:0000256" key="7">
    <source>
        <dbReference type="ARBA" id="ARBA00037847"/>
    </source>
</evidence>
<dbReference type="SMART" id="SM01190">
    <property type="entry name" value="EMP24_GP25L"/>
    <property type="match status" value="1"/>
</dbReference>